<evidence type="ECO:0000256" key="5">
    <source>
        <dbReference type="ARBA" id="ARBA00022692"/>
    </source>
</evidence>
<keyword evidence="12" id="KW-1185">Reference proteome</keyword>
<evidence type="ECO:0000256" key="7">
    <source>
        <dbReference type="ARBA" id="ARBA00023136"/>
    </source>
</evidence>
<dbReference type="InterPro" id="IPR004299">
    <property type="entry name" value="MBOAT_fam"/>
</dbReference>
<keyword evidence="8 9" id="KW-0012">Acyltransferase</keyword>
<dbReference type="Pfam" id="PF03062">
    <property type="entry name" value="MBOAT"/>
    <property type="match status" value="1"/>
</dbReference>
<reference evidence="11 12" key="1">
    <citation type="submission" date="2024-11" db="EMBL/GenBank/DDBJ databases">
        <authorList>
            <person name="Heng Y.C."/>
            <person name="Lim A.C.H."/>
            <person name="Lee J.K.Y."/>
            <person name="Kittelmann S."/>
        </authorList>
    </citation>
    <scope>NUCLEOTIDE SEQUENCE [LARGE SCALE GENOMIC DNA]</scope>
    <source>
        <strain evidence="11 12">WILCCON 0114</strain>
    </source>
</reference>
<feature type="transmembrane region" description="Helical" evidence="10">
    <location>
        <begin position="6"/>
        <end position="23"/>
    </location>
</feature>
<dbReference type="PANTHER" id="PTHR13285:SF23">
    <property type="entry name" value="TEICHOIC ACID D-ALANYLTRANSFERASE"/>
    <property type="match status" value="1"/>
</dbReference>
<evidence type="ECO:0000256" key="9">
    <source>
        <dbReference type="PIRNR" id="PIRNR016636"/>
    </source>
</evidence>
<evidence type="ECO:0000256" key="6">
    <source>
        <dbReference type="ARBA" id="ARBA00022989"/>
    </source>
</evidence>
<dbReference type="Proteomes" id="UP001623592">
    <property type="component" value="Unassembled WGS sequence"/>
</dbReference>
<evidence type="ECO:0000256" key="2">
    <source>
        <dbReference type="ARBA" id="ARBA00010323"/>
    </source>
</evidence>
<dbReference type="RefSeq" id="WP_406786228.1">
    <property type="nucleotide sequence ID" value="NZ_JBJIAA010000003.1"/>
</dbReference>
<evidence type="ECO:0000256" key="8">
    <source>
        <dbReference type="ARBA" id="ARBA00023315"/>
    </source>
</evidence>
<feature type="transmembrane region" description="Helical" evidence="10">
    <location>
        <begin position="299"/>
        <end position="316"/>
    </location>
</feature>
<keyword evidence="3 9" id="KW-1003">Cell membrane</keyword>
<comment type="similarity">
    <text evidence="2 9">Belongs to the membrane-bound acyltransferase family.</text>
</comment>
<dbReference type="NCBIfam" id="TIGR04091">
    <property type="entry name" value="LTA_dltB"/>
    <property type="match status" value="1"/>
</dbReference>
<comment type="caution">
    <text evidence="11">The sequence shown here is derived from an EMBL/GenBank/DDBJ whole genome shotgun (WGS) entry which is preliminary data.</text>
</comment>
<gene>
    <name evidence="11" type="primary">dltB</name>
    <name evidence="11" type="ORF">ACJDT4_03905</name>
</gene>
<comment type="subcellular location">
    <subcellularLocation>
        <location evidence="1">Cell membrane</location>
        <topology evidence="1">Multi-pass membrane protein</topology>
    </subcellularLocation>
</comment>
<organism evidence="11 12">
    <name type="scientific">Clostridium neuense</name>
    <dbReference type="NCBI Taxonomy" id="1728934"/>
    <lineage>
        <taxon>Bacteria</taxon>
        <taxon>Bacillati</taxon>
        <taxon>Bacillota</taxon>
        <taxon>Clostridia</taxon>
        <taxon>Eubacteriales</taxon>
        <taxon>Clostridiaceae</taxon>
        <taxon>Clostridium</taxon>
    </lineage>
</organism>
<keyword evidence="7 9" id="KW-0472">Membrane</keyword>
<feature type="transmembrane region" description="Helical" evidence="10">
    <location>
        <begin position="225"/>
        <end position="249"/>
    </location>
</feature>
<dbReference type="EMBL" id="JBJIAA010000003">
    <property type="protein sequence ID" value="MFL0249556.1"/>
    <property type="molecule type" value="Genomic_DNA"/>
</dbReference>
<keyword evidence="5 10" id="KW-0812">Transmembrane</keyword>
<evidence type="ECO:0000256" key="10">
    <source>
        <dbReference type="SAM" id="Phobius"/>
    </source>
</evidence>
<evidence type="ECO:0000256" key="3">
    <source>
        <dbReference type="ARBA" id="ARBA00022475"/>
    </source>
</evidence>
<dbReference type="InterPro" id="IPR051085">
    <property type="entry name" value="MB_O-acyltransferase"/>
</dbReference>
<dbReference type="InterPro" id="IPR024194">
    <property type="entry name" value="Ac/AlaTfrase_AlgI/DltB"/>
</dbReference>
<evidence type="ECO:0000313" key="12">
    <source>
        <dbReference type="Proteomes" id="UP001623592"/>
    </source>
</evidence>
<protein>
    <submittedName>
        <fullName evidence="11">D-alanyl-lipoteichoic acid biosynthesis protein DltB</fullName>
    </submittedName>
</protein>
<keyword evidence="4 9" id="KW-0808">Transferase</keyword>
<feature type="transmembrane region" description="Helical" evidence="10">
    <location>
        <begin position="53"/>
        <end position="73"/>
    </location>
</feature>
<sequence length="329" mass="38909">MTPFEHGIFFYILFVSLIPAIIIGLLEKKLKYYGTFLSLCMMLLFIGRNKAELLSFLGFYILQVILIKLYFLIRQKTDNIWIMRIFVFLSILPLCLVKFSRFFTSSTLGFIGISYLTFRTVQVIIETHDGLIKEIKLIDLTYFILFFPSISSGPIDRSRRFEKDINKTLTRKEYIDCMGNGIFRIFKGVAYKFVIASLIYTYWLSKIPSNFSINNIVQCMYAYSLYLFFDFAGYSSIAIGTGYFLGVKLPENFNMPFLSKNMKEFWDRWHMSLSFWFRDFIYTRFVMNAMKHKWFKSRYTSSYLGFIITMLTMGIWHGNVINLRNLTIN</sequence>
<evidence type="ECO:0000256" key="4">
    <source>
        <dbReference type="ARBA" id="ARBA00022679"/>
    </source>
</evidence>
<dbReference type="InterPro" id="IPR024024">
    <property type="entry name" value="DltB"/>
</dbReference>
<dbReference type="PIRSF" id="PIRSF016636">
    <property type="entry name" value="AlgI_DltB"/>
    <property type="match status" value="1"/>
</dbReference>
<evidence type="ECO:0000313" key="11">
    <source>
        <dbReference type="EMBL" id="MFL0249556.1"/>
    </source>
</evidence>
<name>A0ABW8TB27_9CLOT</name>
<feature type="transmembrane region" description="Helical" evidence="10">
    <location>
        <begin position="182"/>
        <end position="204"/>
    </location>
</feature>
<dbReference type="PANTHER" id="PTHR13285">
    <property type="entry name" value="ACYLTRANSFERASE"/>
    <property type="match status" value="1"/>
</dbReference>
<evidence type="ECO:0000256" key="1">
    <source>
        <dbReference type="ARBA" id="ARBA00004651"/>
    </source>
</evidence>
<accession>A0ABW8TB27</accession>
<feature type="transmembrane region" description="Helical" evidence="10">
    <location>
        <begin position="80"/>
        <end position="100"/>
    </location>
</feature>
<proteinExistence type="inferred from homology"/>
<keyword evidence="6 10" id="KW-1133">Transmembrane helix</keyword>